<dbReference type="PANTHER" id="PTHR10344">
    <property type="entry name" value="THYMIDYLATE KINASE"/>
    <property type="match status" value="1"/>
</dbReference>
<dbReference type="PROSITE" id="PS01331">
    <property type="entry name" value="THYMIDYLATE_KINASE"/>
    <property type="match status" value="1"/>
</dbReference>
<keyword evidence="13" id="KW-1185">Reference proteome</keyword>
<comment type="catalytic activity">
    <reaction evidence="9 10">
        <text>dTMP + ATP = dTDP + ADP</text>
        <dbReference type="Rhea" id="RHEA:13517"/>
        <dbReference type="ChEBI" id="CHEBI:30616"/>
        <dbReference type="ChEBI" id="CHEBI:58369"/>
        <dbReference type="ChEBI" id="CHEBI:63528"/>
        <dbReference type="ChEBI" id="CHEBI:456216"/>
        <dbReference type="EC" id="2.7.4.9"/>
    </reaction>
</comment>
<evidence type="ECO:0000256" key="2">
    <source>
        <dbReference type="ARBA" id="ARBA00012980"/>
    </source>
</evidence>
<dbReference type="Proteomes" id="UP001301728">
    <property type="component" value="Unassembled WGS sequence"/>
</dbReference>
<dbReference type="Pfam" id="PF02223">
    <property type="entry name" value="Thymidylate_kin"/>
    <property type="match status" value="1"/>
</dbReference>
<name>A0ABU5U5M0_9CYAN</name>
<keyword evidence="4 10" id="KW-0808">Transferase</keyword>
<dbReference type="RefSeq" id="WP_323218216.1">
    <property type="nucleotide sequence ID" value="NZ_JAYGHT010000190.1"/>
</dbReference>
<protein>
    <recommendedName>
        <fullName evidence="3 10">Thymidylate kinase</fullName>
        <ecNumber evidence="2 10">2.7.4.9</ecNumber>
    </recommendedName>
    <alternativeName>
        <fullName evidence="10">dTMP kinase</fullName>
    </alternativeName>
</protein>
<dbReference type="NCBIfam" id="TIGR00041">
    <property type="entry name" value="DTMP_kinase"/>
    <property type="match status" value="1"/>
</dbReference>
<dbReference type="GO" id="GO:0004798">
    <property type="term" value="F:dTMP kinase activity"/>
    <property type="evidence" value="ECO:0007669"/>
    <property type="project" value="UniProtKB-EC"/>
</dbReference>
<evidence type="ECO:0000256" key="9">
    <source>
        <dbReference type="ARBA" id="ARBA00048743"/>
    </source>
</evidence>
<keyword evidence="8 10" id="KW-0067">ATP-binding</keyword>
<accession>A0ABU5U5M0</accession>
<dbReference type="EC" id="2.7.4.9" evidence="2 10"/>
<evidence type="ECO:0000313" key="12">
    <source>
        <dbReference type="EMBL" id="MEA5522503.1"/>
    </source>
</evidence>
<proteinExistence type="inferred from homology"/>
<reference evidence="12 13" key="1">
    <citation type="submission" date="2023-12" db="EMBL/GenBank/DDBJ databases">
        <title>Baltic Sea Cyanobacteria.</title>
        <authorList>
            <person name="Delbaje E."/>
            <person name="Fewer D.P."/>
            <person name="Shishido T.K."/>
        </authorList>
    </citation>
    <scope>NUCLEOTIDE SEQUENCE [LARGE SCALE GENOMIC DNA]</scope>
    <source>
        <strain evidence="12 13">CCNP 1315</strain>
    </source>
</reference>
<sequence>MDGKLIVFEGIEGGGKTTQIQQTCDWLRDQLGSSAPAILTTKEPGGTALGRSLRKILLDSRLEEPIASQAELLLFAADRAQHVETFLKPHLEQGAIILCDRFTDSTIAYQGYGRGLDQDLIVQLNQIATGGLQSDLTLWFDLEVEKGLARTQTRGEMDRMEQADLAFHQRVNQGFCELASQAGDRIIRIDAHLSLEQVSEKIQRVLSKHLKQWGFLLKS</sequence>
<evidence type="ECO:0000259" key="11">
    <source>
        <dbReference type="Pfam" id="PF02223"/>
    </source>
</evidence>
<dbReference type="CDD" id="cd01672">
    <property type="entry name" value="TMPK"/>
    <property type="match status" value="1"/>
</dbReference>
<dbReference type="EMBL" id="JAYGHT010000190">
    <property type="protein sequence ID" value="MEA5522503.1"/>
    <property type="molecule type" value="Genomic_DNA"/>
</dbReference>
<dbReference type="InterPro" id="IPR018094">
    <property type="entry name" value="Thymidylate_kinase"/>
</dbReference>
<comment type="caution">
    <text evidence="12">The sequence shown here is derived from an EMBL/GenBank/DDBJ whole genome shotgun (WGS) entry which is preliminary data.</text>
</comment>
<evidence type="ECO:0000256" key="8">
    <source>
        <dbReference type="ARBA" id="ARBA00022840"/>
    </source>
</evidence>
<evidence type="ECO:0000256" key="10">
    <source>
        <dbReference type="HAMAP-Rule" id="MF_00165"/>
    </source>
</evidence>
<dbReference type="InterPro" id="IPR018095">
    <property type="entry name" value="Thymidylate_kin_CS"/>
</dbReference>
<gene>
    <name evidence="10 12" type="primary">tmk</name>
    <name evidence="12" type="ORF">VB854_26575</name>
</gene>
<dbReference type="HAMAP" id="MF_00165">
    <property type="entry name" value="Thymidylate_kinase"/>
    <property type="match status" value="1"/>
</dbReference>
<keyword evidence="5 10" id="KW-0545">Nucleotide biosynthesis</keyword>
<comment type="similarity">
    <text evidence="1 10">Belongs to the thymidylate kinase family.</text>
</comment>
<feature type="binding site" evidence="10">
    <location>
        <begin position="10"/>
        <end position="17"/>
    </location>
    <ligand>
        <name>ATP</name>
        <dbReference type="ChEBI" id="CHEBI:30616"/>
    </ligand>
</feature>
<evidence type="ECO:0000256" key="5">
    <source>
        <dbReference type="ARBA" id="ARBA00022727"/>
    </source>
</evidence>
<evidence type="ECO:0000256" key="7">
    <source>
        <dbReference type="ARBA" id="ARBA00022777"/>
    </source>
</evidence>
<dbReference type="InterPro" id="IPR027417">
    <property type="entry name" value="P-loop_NTPase"/>
</dbReference>
<feature type="domain" description="Thymidylate kinase-like" evidence="11">
    <location>
        <begin position="8"/>
        <end position="202"/>
    </location>
</feature>
<evidence type="ECO:0000256" key="4">
    <source>
        <dbReference type="ARBA" id="ARBA00022679"/>
    </source>
</evidence>
<comment type="function">
    <text evidence="10">Phosphorylation of dTMP to form dTDP in both de novo and salvage pathways of dTTP synthesis.</text>
</comment>
<dbReference type="PANTHER" id="PTHR10344:SF4">
    <property type="entry name" value="UMP-CMP KINASE 2, MITOCHONDRIAL"/>
    <property type="match status" value="1"/>
</dbReference>
<dbReference type="Gene3D" id="3.40.50.300">
    <property type="entry name" value="P-loop containing nucleotide triphosphate hydrolases"/>
    <property type="match status" value="1"/>
</dbReference>
<dbReference type="InterPro" id="IPR039430">
    <property type="entry name" value="Thymidylate_kin-like_dom"/>
</dbReference>
<keyword evidence="7 10" id="KW-0418">Kinase</keyword>
<evidence type="ECO:0000256" key="3">
    <source>
        <dbReference type="ARBA" id="ARBA00017144"/>
    </source>
</evidence>
<evidence type="ECO:0000256" key="6">
    <source>
        <dbReference type="ARBA" id="ARBA00022741"/>
    </source>
</evidence>
<evidence type="ECO:0000313" key="13">
    <source>
        <dbReference type="Proteomes" id="UP001301728"/>
    </source>
</evidence>
<dbReference type="SUPFAM" id="SSF52540">
    <property type="entry name" value="P-loop containing nucleoside triphosphate hydrolases"/>
    <property type="match status" value="1"/>
</dbReference>
<evidence type="ECO:0000256" key="1">
    <source>
        <dbReference type="ARBA" id="ARBA00009776"/>
    </source>
</evidence>
<keyword evidence="6 10" id="KW-0547">Nucleotide-binding</keyword>
<organism evidence="12 13">
    <name type="scientific">Limnoraphis robusta CCNP1315</name>
    <dbReference type="NCBI Taxonomy" id="3110306"/>
    <lineage>
        <taxon>Bacteria</taxon>
        <taxon>Bacillati</taxon>
        <taxon>Cyanobacteriota</taxon>
        <taxon>Cyanophyceae</taxon>
        <taxon>Oscillatoriophycideae</taxon>
        <taxon>Oscillatoriales</taxon>
        <taxon>Sirenicapillariaceae</taxon>
        <taxon>Limnoraphis</taxon>
    </lineage>
</organism>